<gene>
    <name evidence="8" type="ORF">TH19_04875</name>
</gene>
<protein>
    <recommendedName>
        <fullName evidence="7">BioF2-like acetyltransferase domain-containing protein</fullName>
    </recommendedName>
</protein>
<dbReference type="PANTHER" id="PTHR36174:SF1">
    <property type="entry name" value="LIPID II:GLYCINE GLYCYLTRANSFERASE"/>
    <property type="match status" value="1"/>
</dbReference>
<reference evidence="8 9" key="1">
    <citation type="submission" date="2014-07" db="EMBL/GenBank/DDBJ databases">
        <title>Draft genome sequence of Thalassospira profundimaris 35.</title>
        <authorList>
            <person name="Lai Q."/>
            <person name="Shao Z."/>
        </authorList>
    </citation>
    <scope>NUCLEOTIDE SEQUENCE [LARGE SCALE GENOMIC DNA]</scope>
    <source>
        <strain evidence="8 9">35</strain>
    </source>
</reference>
<dbReference type="Pfam" id="PF13480">
    <property type="entry name" value="Acetyltransf_6"/>
    <property type="match status" value="1"/>
</dbReference>
<dbReference type="Gene3D" id="3.40.630.30">
    <property type="match status" value="1"/>
</dbReference>
<dbReference type="RefSeq" id="WP_181846311.1">
    <property type="nucleotide sequence ID" value="NZ_JPWF01000002.1"/>
</dbReference>
<evidence type="ECO:0000256" key="6">
    <source>
        <dbReference type="ARBA" id="ARBA00023316"/>
    </source>
</evidence>
<dbReference type="InterPro" id="IPR038740">
    <property type="entry name" value="BioF2-like_GNAT_dom"/>
</dbReference>
<dbReference type="InterPro" id="IPR050644">
    <property type="entry name" value="PG_Glycine_Bridge_Synth"/>
</dbReference>
<organism evidence="8 9">
    <name type="scientific">Thalassospira profundimaris</name>
    <dbReference type="NCBI Taxonomy" id="502049"/>
    <lineage>
        <taxon>Bacteria</taxon>
        <taxon>Pseudomonadati</taxon>
        <taxon>Pseudomonadota</taxon>
        <taxon>Alphaproteobacteria</taxon>
        <taxon>Rhodospirillales</taxon>
        <taxon>Thalassospiraceae</taxon>
        <taxon>Thalassospira</taxon>
    </lineage>
</organism>
<evidence type="ECO:0000256" key="3">
    <source>
        <dbReference type="ARBA" id="ARBA00022960"/>
    </source>
</evidence>
<dbReference type="EMBL" id="JPWF01000002">
    <property type="protein sequence ID" value="RCK39115.1"/>
    <property type="molecule type" value="Genomic_DNA"/>
</dbReference>
<name>A0A367WCE0_9PROT</name>
<evidence type="ECO:0000256" key="4">
    <source>
        <dbReference type="ARBA" id="ARBA00022984"/>
    </source>
</evidence>
<dbReference type="GO" id="GO:0008360">
    <property type="term" value="P:regulation of cell shape"/>
    <property type="evidence" value="ECO:0007669"/>
    <property type="project" value="UniProtKB-KW"/>
</dbReference>
<evidence type="ECO:0000313" key="8">
    <source>
        <dbReference type="EMBL" id="RCK39115.1"/>
    </source>
</evidence>
<evidence type="ECO:0000256" key="1">
    <source>
        <dbReference type="ARBA" id="ARBA00009943"/>
    </source>
</evidence>
<comment type="similarity">
    <text evidence="1">Belongs to the FemABX family.</text>
</comment>
<dbReference type="Proteomes" id="UP000253226">
    <property type="component" value="Unassembled WGS sequence"/>
</dbReference>
<sequence length="356" mass="40148">MLTVLKRHNCLASQWNHAADNIGGAWAWHRWELLEARSNWARTSDLSFAIADQQDNSKLLALIPLVAVLPKRAQHFLGPHLESTGGPAIDSKLPRRTQDKVRALIAQEIEQLAQREAARRVDLSCPPLAPDLVLASHPLPNPLCHFGYSDASTQSWLLNLADMGENEIWSNLEHRCRKQINKAKRNQLSADLITPDHSLLDTYYALHLETCRRNSIPRHPIGYFESIFNDVAEAGLSKSCIIKRGSTILAIHNFLVYKNKALYWTTAGSNDALKLCANDFGIWHAITEFTKHSVDHLECGEAFPGPRQDKLKGLNDFKKSFGGTLYPYFRGQKIYRPITEAIMEIARNLRQGGTKK</sequence>
<proteinExistence type="inferred from homology"/>
<keyword evidence="5" id="KW-0012">Acyltransferase</keyword>
<accession>A0A367WCE0</accession>
<evidence type="ECO:0000256" key="5">
    <source>
        <dbReference type="ARBA" id="ARBA00023315"/>
    </source>
</evidence>
<keyword evidence="6" id="KW-0961">Cell wall biogenesis/degradation</keyword>
<feature type="domain" description="BioF2-like acetyltransferase" evidence="7">
    <location>
        <begin position="174"/>
        <end position="300"/>
    </location>
</feature>
<comment type="caution">
    <text evidence="8">The sequence shown here is derived from an EMBL/GenBank/DDBJ whole genome shotgun (WGS) entry which is preliminary data.</text>
</comment>
<dbReference type="InterPro" id="IPR003447">
    <property type="entry name" value="FEMABX"/>
</dbReference>
<dbReference type="GO" id="GO:0071555">
    <property type="term" value="P:cell wall organization"/>
    <property type="evidence" value="ECO:0007669"/>
    <property type="project" value="UniProtKB-KW"/>
</dbReference>
<evidence type="ECO:0000313" key="9">
    <source>
        <dbReference type="Proteomes" id="UP000253226"/>
    </source>
</evidence>
<dbReference type="InterPro" id="IPR016181">
    <property type="entry name" value="Acyl_CoA_acyltransferase"/>
</dbReference>
<dbReference type="SUPFAM" id="SSF55729">
    <property type="entry name" value="Acyl-CoA N-acyltransferases (Nat)"/>
    <property type="match status" value="1"/>
</dbReference>
<dbReference type="PROSITE" id="PS51191">
    <property type="entry name" value="FEMABX"/>
    <property type="match status" value="1"/>
</dbReference>
<keyword evidence="4" id="KW-0573">Peptidoglycan synthesis</keyword>
<evidence type="ECO:0000256" key="2">
    <source>
        <dbReference type="ARBA" id="ARBA00022679"/>
    </source>
</evidence>
<dbReference type="AlphaFoldDB" id="A0A367WCE0"/>
<dbReference type="GO" id="GO:0009252">
    <property type="term" value="P:peptidoglycan biosynthetic process"/>
    <property type="evidence" value="ECO:0007669"/>
    <property type="project" value="UniProtKB-KW"/>
</dbReference>
<dbReference type="PANTHER" id="PTHR36174">
    <property type="entry name" value="LIPID II:GLYCINE GLYCYLTRANSFERASE"/>
    <property type="match status" value="1"/>
</dbReference>
<keyword evidence="3" id="KW-0133">Cell shape</keyword>
<keyword evidence="2" id="KW-0808">Transferase</keyword>
<evidence type="ECO:0000259" key="7">
    <source>
        <dbReference type="Pfam" id="PF13480"/>
    </source>
</evidence>
<dbReference type="GO" id="GO:0016755">
    <property type="term" value="F:aminoacyltransferase activity"/>
    <property type="evidence" value="ECO:0007669"/>
    <property type="project" value="InterPro"/>
</dbReference>